<reference evidence="2 3" key="1">
    <citation type="submission" date="2020-08" db="EMBL/GenBank/DDBJ databases">
        <title>Genomic Encyclopedia of Type Strains, Phase III (KMG-III): the genomes of soil and plant-associated and newly described type strains.</title>
        <authorList>
            <person name="Whitman W."/>
        </authorList>
    </citation>
    <scope>NUCLEOTIDE SEQUENCE [LARGE SCALE GENOMIC DNA]</scope>
    <source>
        <strain evidence="2 3">CECT 8654</strain>
    </source>
</reference>
<comment type="caution">
    <text evidence="2">The sequence shown here is derived from an EMBL/GenBank/DDBJ whole genome shotgun (WGS) entry which is preliminary data.</text>
</comment>
<dbReference type="PRINTS" id="PR00111">
    <property type="entry name" value="ABHYDROLASE"/>
</dbReference>
<sequence length="296" mass="32527">MPSYREVEVKVKGGALSVGIWGESGPAVLCSHGITSNRQSFKLVAEALAASCRVIVPDHRGRGRSAEITGPWGMLAHAEDMVAVLDALDIEAADLMIGHSMGGFITAATQANYPARVRQVILVDGGLPLFDEPPPGVTAEQLIEQIIGPSMQRLSMRFDSLETYREYWQQHPAFKREADWQAFCDYMPSDLIGEPGELRAPINKEAIIRDTESQLMSDVIPRSLENLSVAMNFLQAPRGILDDAPLYSDARLEELQARYSNMVWKTVDDVNHYTIVMGPQGAAAVVDHARQLLGLQ</sequence>
<protein>
    <submittedName>
        <fullName evidence="2">Pimeloyl-ACP methyl ester carboxylesterase</fullName>
    </submittedName>
</protein>
<dbReference type="InterPro" id="IPR029058">
    <property type="entry name" value="AB_hydrolase_fold"/>
</dbReference>
<dbReference type="PANTHER" id="PTHR43433:SF5">
    <property type="entry name" value="AB HYDROLASE-1 DOMAIN-CONTAINING PROTEIN"/>
    <property type="match status" value="1"/>
</dbReference>
<gene>
    <name evidence="2" type="ORF">FHR99_001953</name>
</gene>
<feature type="domain" description="AB hydrolase-1" evidence="1">
    <location>
        <begin position="26"/>
        <end position="131"/>
    </location>
</feature>
<name>A0A7W4Z610_9GAMM</name>
<organism evidence="2 3">
    <name type="scientific">Litorivivens lipolytica</name>
    <dbReference type="NCBI Taxonomy" id="1524264"/>
    <lineage>
        <taxon>Bacteria</taxon>
        <taxon>Pseudomonadati</taxon>
        <taxon>Pseudomonadota</taxon>
        <taxon>Gammaproteobacteria</taxon>
        <taxon>Litorivivens</taxon>
    </lineage>
</organism>
<proteinExistence type="predicted"/>
<dbReference type="SUPFAM" id="SSF53474">
    <property type="entry name" value="alpha/beta-Hydrolases"/>
    <property type="match status" value="1"/>
</dbReference>
<dbReference type="EMBL" id="JACHWY010000002">
    <property type="protein sequence ID" value="MBB3047687.1"/>
    <property type="molecule type" value="Genomic_DNA"/>
</dbReference>
<dbReference type="InterPro" id="IPR050471">
    <property type="entry name" value="AB_hydrolase"/>
</dbReference>
<dbReference type="Proteomes" id="UP000537130">
    <property type="component" value="Unassembled WGS sequence"/>
</dbReference>
<dbReference type="Pfam" id="PF00561">
    <property type="entry name" value="Abhydrolase_1"/>
    <property type="match status" value="1"/>
</dbReference>
<evidence type="ECO:0000313" key="3">
    <source>
        <dbReference type="Proteomes" id="UP000537130"/>
    </source>
</evidence>
<dbReference type="Gene3D" id="3.40.50.1820">
    <property type="entry name" value="alpha/beta hydrolase"/>
    <property type="match status" value="1"/>
</dbReference>
<dbReference type="AlphaFoldDB" id="A0A7W4Z610"/>
<dbReference type="PANTHER" id="PTHR43433">
    <property type="entry name" value="HYDROLASE, ALPHA/BETA FOLD FAMILY PROTEIN"/>
    <property type="match status" value="1"/>
</dbReference>
<keyword evidence="3" id="KW-1185">Reference proteome</keyword>
<evidence type="ECO:0000313" key="2">
    <source>
        <dbReference type="EMBL" id="MBB3047687.1"/>
    </source>
</evidence>
<dbReference type="RefSeq" id="WP_183410453.1">
    <property type="nucleotide sequence ID" value="NZ_JACHWY010000002.1"/>
</dbReference>
<accession>A0A7W4Z610</accession>
<dbReference type="InterPro" id="IPR000073">
    <property type="entry name" value="AB_hydrolase_1"/>
</dbReference>
<evidence type="ECO:0000259" key="1">
    <source>
        <dbReference type="Pfam" id="PF00561"/>
    </source>
</evidence>